<keyword evidence="1" id="KW-1133">Transmembrane helix</keyword>
<dbReference type="OrthoDB" id="5113113at2"/>
<keyword evidence="1" id="KW-0472">Membrane</keyword>
<keyword evidence="3" id="KW-1185">Reference proteome</keyword>
<dbReference type="AlphaFoldDB" id="A0A4R9BZS2"/>
<reference evidence="2 3" key="1">
    <citation type="submission" date="2019-03" db="EMBL/GenBank/DDBJ databases">
        <title>Genomics of glacier-inhabiting Cryobacterium strains.</title>
        <authorList>
            <person name="Liu Q."/>
            <person name="Xin Y.-H."/>
        </authorList>
    </citation>
    <scope>NUCLEOTIDE SEQUENCE [LARGE SCALE GENOMIC DNA]</scope>
    <source>
        <strain evidence="2 3">Sr59</strain>
    </source>
</reference>
<evidence type="ECO:0000313" key="3">
    <source>
        <dbReference type="Proteomes" id="UP000298468"/>
    </source>
</evidence>
<dbReference type="Proteomes" id="UP000298468">
    <property type="component" value="Unassembled WGS sequence"/>
</dbReference>
<gene>
    <name evidence="2" type="ORF">E3T61_03425</name>
</gene>
<proteinExistence type="predicted"/>
<name>A0A4R9BZS2_9MICO</name>
<evidence type="ECO:0000256" key="1">
    <source>
        <dbReference type="SAM" id="Phobius"/>
    </source>
</evidence>
<evidence type="ECO:0000313" key="2">
    <source>
        <dbReference type="EMBL" id="TFD94058.1"/>
    </source>
</evidence>
<accession>A0A4R9BZS2</accession>
<keyword evidence="1" id="KW-0812">Transmembrane</keyword>
<dbReference type="EMBL" id="SOHM01000007">
    <property type="protein sequence ID" value="TFD94058.1"/>
    <property type="molecule type" value="Genomic_DNA"/>
</dbReference>
<comment type="caution">
    <text evidence="2">The sequence shown here is derived from an EMBL/GenBank/DDBJ whole genome shotgun (WGS) entry which is preliminary data.</text>
</comment>
<organism evidence="2 3">
    <name type="scientific">Cryobacterium lactosi</name>
    <dbReference type="NCBI Taxonomy" id="1259202"/>
    <lineage>
        <taxon>Bacteria</taxon>
        <taxon>Bacillati</taxon>
        <taxon>Actinomycetota</taxon>
        <taxon>Actinomycetes</taxon>
        <taxon>Micrococcales</taxon>
        <taxon>Microbacteriaceae</taxon>
        <taxon>Cryobacterium</taxon>
    </lineage>
</organism>
<dbReference type="RefSeq" id="WP_134639487.1">
    <property type="nucleotide sequence ID" value="NZ_SOHM01000007.1"/>
</dbReference>
<sequence>MSVLAEVLLALAALMLLSTVVVVVTIRVVYTRVRRSRVVGASLLRVRATLTVGRQHEVLRLRVLLSDTLASGREALDLADRTGRPRGDLHRLFERIRGEAAAIDAQLTLLSSERDARALADALPAAGVRVEQIRALVRRLRAAVSTGLVGATDDALTGLTADVDREVAALDAGVRELHALNADSPLPGRSAP</sequence>
<feature type="transmembrane region" description="Helical" evidence="1">
    <location>
        <begin position="6"/>
        <end position="30"/>
    </location>
</feature>
<protein>
    <submittedName>
        <fullName evidence="2">Uncharacterized protein</fullName>
    </submittedName>
</protein>